<evidence type="ECO:0000313" key="2">
    <source>
        <dbReference type="EMBL" id="PIQ66995.1"/>
    </source>
</evidence>
<name>A0A2H0K6Z0_9BACT</name>
<dbReference type="EMBL" id="PCVC01000036">
    <property type="protein sequence ID" value="PIQ66995.1"/>
    <property type="molecule type" value="Genomic_DNA"/>
</dbReference>
<evidence type="ECO:0000259" key="1">
    <source>
        <dbReference type="Pfam" id="PF13847"/>
    </source>
</evidence>
<dbReference type="InterPro" id="IPR029063">
    <property type="entry name" value="SAM-dependent_MTases_sf"/>
</dbReference>
<organism evidence="2 3">
    <name type="scientific">Candidatus Zambryskibacteria bacterium CG11_big_fil_rev_8_21_14_0_20_40_24</name>
    <dbReference type="NCBI Taxonomy" id="1975116"/>
    <lineage>
        <taxon>Bacteria</taxon>
        <taxon>Candidatus Zambryskiibacteriota</taxon>
    </lineage>
</organism>
<dbReference type="InterPro" id="IPR025714">
    <property type="entry name" value="Methyltranfer_dom"/>
</dbReference>
<protein>
    <recommendedName>
        <fullName evidence="1">Methyltransferase domain-containing protein</fullName>
    </recommendedName>
</protein>
<comment type="caution">
    <text evidence="2">The sequence shown here is derived from an EMBL/GenBank/DDBJ whole genome shotgun (WGS) entry which is preliminary data.</text>
</comment>
<dbReference type="PANTHER" id="PTHR12133">
    <property type="entry name" value="TRNA (ADENINE(58)-N(1))-METHYLTRANSFERASE"/>
    <property type="match status" value="1"/>
</dbReference>
<dbReference type="SUPFAM" id="SSF53335">
    <property type="entry name" value="S-adenosyl-L-methionine-dependent methyltransferases"/>
    <property type="match status" value="1"/>
</dbReference>
<dbReference type="Gene3D" id="3.40.50.150">
    <property type="entry name" value="Vaccinia Virus protein VP39"/>
    <property type="match status" value="1"/>
</dbReference>
<dbReference type="PANTHER" id="PTHR12133:SF1">
    <property type="entry name" value="TRNA (ADENINE(58)-N(1))-METHYLTRANSFERASE, MITOCHONDRIAL"/>
    <property type="match status" value="1"/>
</dbReference>
<dbReference type="InterPro" id="IPR014816">
    <property type="entry name" value="tRNA_MeTrfase_Gcd14"/>
</dbReference>
<dbReference type="Proteomes" id="UP000229834">
    <property type="component" value="Unassembled WGS sequence"/>
</dbReference>
<accession>A0A2H0K6Z0</accession>
<gene>
    <name evidence="2" type="ORF">COV95_01125</name>
</gene>
<dbReference type="Pfam" id="PF13847">
    <property type="entry name" value="Methyltransf_31"/>
    <property type="match status" value="1"/>
</dbReference>
<reference evidence="2 3" key="1">
    <citation type="submission" date="2017-09" db="EMBL/GenBank/DDBJ databases">
        <title>Depth-based differentiation of microbial function through sediment-hosted aquifers and enrichment of novel symbionts in the deep terrestrial subsurface.</title>
        <authorList>
            <person name="Probst A.J."/>
            <person name="Ladd B."/>
            <person name="Jarett J.K."/>
            <person name="Geller-Mcgrath D.E."/>
            <person name="Sieber C.M."/>
            <person name="Emerson J.B."/>
            <person name="Anantharaman K."/>
            <person name="Thomas B.C."/>
            <person name="Malmstrom R."/>
            <person name="Stieglmeier M."/>
            <person name="Klingl A."/>
            <person name="Woyke T."/>
            <person name="Ryan C.M."/>
            <person name="Banfield J.F."/>
        </authorList>
    </citation>
    <scope>NUCLEOTIDE SEQUENCE [LARGE SCALE GENOMIC DNA]</scope>
    <source>
        <strain evidence="2">CG11_big_fil_rev_8_21_14_0_20_40_24</strain>
    </source>
</reference>
<dbReference type="GO" id="GO:0031515">
    <property type="term" value="C:tRNA (m1A) methyltransferase complex"/>
    <property type="evidence" value="ECO:0007669"/>
    <property type="project" value="InterPro"/>
</dbReference>
<dbReference type="GO" id="GO:0030488">
    <property type="term" value="P:tRNA methylation"/>
    <property type="evidence" value="ECO:0007669"/>
    <property type="project" value="InterPro"/>
</dbReference>
<proteinExistence type="predicted"/>
<dbReference type="AlphaFoldDB" id="A0A2H0K6Z0"/>
<dbReference type="CDD" id="cd02440">
    <property type="entry name" value="AdoMet_MTases"/>
    <property type="match status" value="1"/>
</dbReference>
<evidence type="ECO:0000313" key="3">
    <source>
        <dbReference type="Proteomes" id="UP000229834"/>
    </source>
</evidence>
<feature type="domain" description="Methyltransferase" evidence="1">
    <location>
        <begin position="17"/>
        <end position="127"/>
    </location>
</feature>
<dbReference type="GO" id="GO:0160107">
    <property type="term" value="F:tRNA (adenine(58)-N1)-methyltransferase activity"/>
    <property type="evidence" value="ECO:0007669"/>
    <property type="project" value="InterPro"/>
</dbReference>
<sequence>MFSEPNKNIEQAGIQAGDYVADLGSGSGFYTLSAAKVVGERGKVFAIDIQKDLLTKTKNDLAKEGVFNVDILWGDIEKLGGTRLNDSSVDWVILSNILFQVREREIVAKETARILKSGGRVLVVDWSDSFGGLGPRQEDVVSPDNAKNLFLKLGLVVDKEINAGAHHYGIVMKKS</sequence>